<protein>
    <submittedName>
        <fullName evidence="8">Phage tail tape measure protein</fullName>
    </submittedName>
</protein>
<evidence type="ECO:0000256" key="5">
    <source>
        <dbReference type="SAM" id="Coils"/>
    </source>
</evidence>
<dbReference type="GO" id="GO:0072686">
    <property type="term" value="C:mitotic spindle"/>
    <property type="evidence" value="ECO:0007669"/>
    <property type="project" value="TreeGrafter"/>
</dbReference>
<dbReference type="Proteomes" id="UP000249099">
    <property type="component" value="Unassembled WGS sequence"/>
</dbReference>
<accession>A0A328KIZ3</accession>
<reference evidence="8 9" key="1">
    <citation type="submission" date="2017-03" db="EMBL/GenBank/DDBJ databases">
        <title>wgs assembly of Dolosigranulum pigrum KPL CDC strains.</title>
        <authorList>
            <person name="Brugger S.D."/>
            <person name="Pettigrew M."/>
            <person name="Kong Y."/>
            <person name="Lemon K.P."/>
        </authorList>
    </citation>
    <scope>NUCLEOTIDE SEQUENCE [LARGE SCALE GENOMIC DNA]</scope>
    <source>
        <strain evidence="8 9">KPL1931_CDC4294-98</strain>
    </source>
</reference>
<dbReference type="InterPro" id="IPR047149">
    <property type="entry name" value="KIF11-like"/>
</dbReference>
<feature type="coiled-coil region" evidence="5">
    <location>
        <begin position="2532"/>
        <end position="2559"/>
    </location>
</feature>
<keyword evidence="4" id="KW-0206">Cytoskeleton</keyword>
<dbReference type="PROSITE" id="PS51782">
    <property type="entry name" value="LYSM"/>
    <property type="match status" value="1"/>
</dbReference>
<feature type="coiled-coil region" evidence="5">
    <location>
        <begin position="2400"/>
        <end position="2434"/>
    </location>
</feature>
<dbReference type="PANTHER" id="PTHR47970:SF12">
    <property type="entry name" value="KINESIN FAMILY MEMBER 11"/>
    <property type="match status" value="1"/>
</dbReference>
<dbReference type="InterPro" id="IPR018392">
    <property type="entry name" value="LysM"/>
</dbReference>
<dbReference type="NCBIfam" id="TIGR01760">
    <property type="entry name" value="tape_meas_TP901"/>
    <property type="match status" value="1"/>
</dbReference>
<organism evidence="8 9">
    <name type="scientific">Dolosigranulum pigrum</name>
    <dbReference type="NCBI Taxonomy" id="29394"/>
    <lineage>
        <taxon>Bacteria</taxon>
        <taxon>Bacillati</taxon>
        <taxon>Bacillota</taxon>
        <taxon>Bacilli</taxon>
        <taxon>Lactobacillales</taxon>
        <taxon>Carnobacteriaceae</taxon>
        <taxon>Dolosigranulum</taxon>
    </lineage>
</organism>
<evidence type="ECO:0000313" key="9">
    <source>
        <dbReference type="Proteomes" id="UP000249099"/>
    </source>
</evidence>
<proteinExistence type="predicted"/>
<dbReference type="PANTHER" id="PTHR47970">
    <property type="entry name" value="KINESIN-LIKE PROTEIN KIF11"/>
    <property type="match status" value="1"/>
</dbReference>
<evidence type="ECO:0000256" key="1">
    <source>
        <dbReference type="ARBA" id="ARBA00004245"/>
    </source>
</evidence>
<gene>
    <name evidence="8" type="ORF">B8A44_07810</name>
</gene>
<evidence type="ECO:0000256" key="4">
    <source>
        <dbReference type="ARBA" id="ARBA00023212"/>
    </source>
</evidence>
<dbReference type="GO" id="GO:0005876">
    <property type="term" value="C:spindle microtubule"/>
    <property type="evidence" value="ECO:0007669"/>
    <property type="project" value="TreeGrafter"/>
</dbReference>
<keyword evidence="3" id="KW-0505">Motor protein</keyword>
<feature type="domain" description="LysM" evidence="7">
    <location>
        <begin position="1087"/>
        <end position="1132"/>
    </location>
</feature>
<dbReference type="EMBL" id="NAQV01000023">
    <property type="protein sequence ID" value="RAN62445.1"/>
    <property type="molecule type" value="Genomic_DNA"/>
</dbReference>
<comment type="subcellular location">
    <subcellularLocation>
        <location evidence="1">Cytoplasm</location>
        <location evidence="1">Cytoskeleton</location>
    </subcellularLocation>
</comment>
<evidence type="ECO:0000256" key="2">
    <source>
        <dbReference type="ARBA" id="ARBA00022490"/>
    </source>
</evidence>
<evidence type="ECO:0000259" key="7">
    <source>
        <dbReference type="PROSITE" id="PS51782"/>
    </source>
</evidence>
<dbReference type="RefSeq" id="WP_112790393.1">
    <property type="nucleotide sequence ID" value="NZ_NAQV01000023.1"/>
</dbReference>
<evidence type="ECO:0000256" key="3">
    <source>
        <dbReference type="ARBA" id="ARBA00023175"/>
    </source>
</evidence>
<feature type="coiled-coil region" evidence="5">
    <location>
        <begin position="294"/>
        <end position="321"/>
    </location>
</feature>
<comment type="caution">
    <text evidence="8">The sequence shown here is derived from an EMBL/GenBank/DDBJ whole genome shotgun (WGS) entry which is preliminary data.</text>
</comment>
<evidence type="ECO:0000313" key="8">
    <source>
        <dbReference type="EMBL" id="RAN62445.1"/>
    </source>
</evidence>
<dbReference type="Pfam" id="PF01476">
    <property type="entry name" value="LysM"/>
    <property type="match status" value="1"/>
</dbReference>
<dbReference type="GO" id="GO:0008574">
    <property type="term" value="F:plus-end-directed microtubule motor activity"/>
    <property type="evidence" value="ECO:0007669"/>
    <property type="project" value="TreeGrafter"/>
</dbReference>
<keyword evidence="5" id="KW-0175">Coiled coil</keyword>
<keyword evidence="2" id="KW-0963">Cytoplasm</keyword>
<dbReference type="InterPro" id="IPR010090">
    <property type="entry name" value="Phage_tape_meas"/>
</dbReference>
<dbReference type="GO" id="GO:0051231">
    <property type="term" value="P:spindle elongation"/>
    <property type="evidence" value="ECO:0007669"/>
    <property type="project" value="TreeGrafter"/>
</dbReference>
<name>A0A328KIZ3_9LACT</name>
<dbReference type="Pfam" id="PF10145">
    <property type="entry name" value="PhageMin_Tail"/>
    <property type="match status" value="1"/>
</dbReference>
<evidence type="ECO:0000256" key="6">
    <source>
        <dbReference type="SAM" id="MobiDB-lite"/>
    </source>
</evidence>
<feature type="region of interest" description="Disordered" evidence="6">
    <location>
        <begin position="1817"/>
        <end position="1839"/>
    </location>
</feature>
<sequence>MAGKSLGIKINIDYPDLNEIKGKLSELTEKEHKIKLKVEGEDIKSLKSLLSSVTREKKLKIKFDSSAIVSEIQKIDTALDELREHIRDFKLFEGLDTSEINSAIDKTSQSSEKMAQASKQTGESIREQAQALREIESVQREIHGLEVKKVGASQNTAQVYEDQITGLKTYLSVLKKDYKEAFGSDTIKSATTNVDEFNLKLAKTKQASTEAAEGFKEYVKLLNKQRKLQQEINSSSTSSQQKRALAEQLGITRDIIQELDKEGRVTQNITTAQKARLEAIKASASANLEMAKASEQTSQAAQEAKAKYSELKSELKEIHKIQTQIGQLDAKKEANVQTGKEEKKLYSLREQLKIRQEIHQANMEEATNQGRITQAQKDSLRAMQDAYDAKKQIRDADAKTAADLAKQNNLYQNMYASIKRVADLNDDLKTAGAQERREIMQQINAEKQVQATLQEQLNTHNLINSAKQEGIEKTQRQQAEDTQANLAIGKAAERDTYERLSLIGQINPMRVFSEMRQGAQYLHREMSALDDSIVGIERVVDASASQFDKFTDSMFDSASAVGKTVTEFNHATERWVTQGFGLEEGAKLAAESLVGAFIGNIDEEAMVDFMSVPLVAFKDNMGKAALDVKDVLNVMNEVANKNAVEMQDLGEAYKVAGQTAANAGTSFAELTGLITGANDATRLGGATIGRALRNIDLNVGKVGAGLTKTDQDRQEFFKSIGISFKTANGEMKSTYQILNELQGRWKTLNADQKNAATQYLAQKRNAPILQALMTNWEAVAKATGEANQQLQLYDKSSGSAYKEFEKKKESIEFATAALQNSWSEFLYNITGGREGVVEIVNMINDFAQSLVRLSENEALVSTAKDILKFVGTLAMLKAAIMGLKLVGGLGAGLFGDLTKPFDMLAKLGGAGDNAVSGGIINFAKSLLQAQAPMKSAGSAAKELGEEIVEAGVKSSTSASLFSQMASGIGSTSSAILAGAKAFGIFAIKAGLVVGAVAAIGWGVNKLSEKLTGQGVWDNLKDMGSKIADSFKSNSTKIREAIAEQEEALQRLRSTAFIQGETGKMQLDFSNLKIKYGNLEQDIQKDAQKILAGAQQTLQSIADTYEMDIDTLMSLNPHIEDPNVELPEDTEIVIEGGEIIYDAKTGTFTKEGFESIQEEIDNFVKEFELEEYNINLKVNSKADVEHTFKKMGKAIKDKATKQVVEAFEETGKAIEQTNALSGLTKHLNGSFQKAFEKMDLSSIGYDKGSKFRPTRGNEYGASRAVSEAERFAQFLDKAADIQKAAVKRNGLRLARDDEDWQQAQSAFNAHIQTILQARQEMAKQLAHTDLDIRGISTQLKNVGQDIFSSGFAGTLTGAGLQMNQLGGHFADLISRMRQVKEAGGEVGDDIAKIPHHVLRSLAEVIPELQGMPDDIRAGDWEGLLGDIDGFADQFGSRVSEMSDNWQKSMRQMFLQNGMVDQWNAITDNAGNLREGVYGVIDAYRELANAGKYSMEQLGQFMGFNAETVAFYGDDLLNKAEHYQQIIDSMPEDKVTRLSLITEDGTVDLDKITQIETLPEVVRTKFQLITDTGDVDFDRVEGMMKALWNTPGGETILKKLDISMDGQNFDLDNLFNLFNNNYDSEAAYELMVAMGLDDSEIQAGIDEWKAQNISIKAQLDKQFLVEVGEMKEEINSLDEIKPKVKAILDNEELMSKAGDSEEKLKALDGLGINARAGLDTQDFTVAELAIMTALGTIDSQTAAAKADMSIEEFNNSFTIIMAALGEIDGQTAETILGVSKDQAEQMIQEAKNHLAEYSNEPAESKLTANNDEAIQKADEAKKHADSQTGTMKIDGDNDPAKAKVDSVKSYARAQVATMRISATVDIVRNIKERKIKASQAIREQMSMVINPYIGRSFSSAIKEVEDSVPNMKTAFSKNSKDDARVNEDVWRYWAKQLYNGTPINSSMDDLKREIQRNNENFDKLIPLYQKQTKLIDRQIKHEQDLLNAQQSEMGKLLGDLRKYGFRTSGNQVTNLGHAKSLRGERASEAEKTLNDWKSLYETMEKTRQTINGLRQDRWQTAKDIEKVKKSIEEEKVKKELEKIEKQLKISERLAKSIENNTSVISEKLGLLDSQDFELNMNVNEEGMINATSNVKRLTDEFNRLSAKSVEYGENAEHILQHLEKLKGEILSNADAVLNYRNALKDLRIKRFADDFAYFANVMEQNIGRVRNNIDTIREGLVSGGTLGGQASSTFIEGAFNRRSEIEQQHARRLQLERDLNRALEQYEDKRVERKKEIAEKELQIESSKYSQLLALEKGYQAKQLPDVGLSNMLKQVDKREQTDYLKWQGELISSTIKYRDLYRKLADTYDGAMKKARTAQQAENIRNQMLMNQLSLQRKMYEDMIKANDKAINKTNEMLNSMDLTTSQRQDLQNSIRQYEQANIDAQKNIREVVKERFELELGFIQKVTDRSQKYTDRLNKILEIAESVKSSDKTLINLNKAILSAQTNQYGNAIQLIEHLEKKQKQFDIGSVQYNMIQDRIEQLREGLSQMTLDILNTNKNLLERQIDQLQKRSERLALGGLSLDQFKRQNDEWTSGIAKEYELERLRGELSKLEDQTLLRRLEIMDRQERISNNELEYVDKLIEAQKLREKINTMESDRNIKTLGVDENGNWEWQYVSDNEGRAEAEAELRKIETELEKFINQQQANYVSEMNEVMSGARSGEFGSVDELQSRINEINSKYNGLLGNGLQKYDTDAIISAYQQYLQNNNDIVEGTEYGTGGKGSQFAQLSSAFVHSFDQISEKLAKMIGGELKAAIESSTLANAVKGMTIENQYLEFPNVTDASAIEEAIRTLPDVVRQHEGSK</sequence>
<feature type="coiled-coil region" evidence="5">
    <location>
        <begin position="2024"/>
        <end position="2098"/>
    </location>
</feature>
<feature type="coiled-coil region" evidence="5">
    <location>
        <begin position="2243"/>
        <end position="2281"/>
    </location>
</feature>